<reference evidence="3" key="3">
    <citation type="submission" date="2025-09" db="UniProtKB">
        <authorList>
            <consortium name="Ensembl"/>
        </authorList>
    </citation>
    <scope>IDENTIFICATION</scope>
</reference>
<name>A0A4W5LG55_9TELE</name>
<proteinExistence type="predicted"/>
<feature type="compositionally biased region" description="Basic and acidic residues" evidence="1">
    <location>
        <begin position="26"/>
        <end position="41"/>
    </location>
</feature>
<dbReference type="Ensembl" id="ENSHHUT00000025828.1">
    <property type="protein sequence ID" value="ENSHHUP00000024883.1"/>
    <property type="gene ID" value="ENSHHUG00000015660.1"/>
</dbReference>
<reference evidence="3" key="2">
    <citation type="submission" date="2025-08" db="UniProtKB">
        <authorList>
            <consortium name="Ensembl"/>
        </authorList>
    </citation>
    <scope>IDENTIFICATION</scope>
</reference>
<keyword evidence="2" id="KW-0732">Signal</keyword>
<sequence length="242" mass="26031">MLPDFTLLSLLEVFLSREVNAVPQRAGKDQKTGALHSEKRSRGGSSSGSTWKVLRRSRRTAQRYSVRDARRSQLSTSDSDANSDNKAVTGGTGGLRSRRSRGSTIRVSCQHHRSEAPLLPSPPVPPPEKTMASPFPLYPQPRSLGGSQTTLDTETLTDPAAMSIFNRMENSPFDLCHVLLSLLEKVCKFDMSINHNPGLAVSVVPTLTEILTEFGDCCGPGVGGGGEGVEELAGGWTEEPIA</sequence>
<organism evidence="3 4">
    <name type="scientific">Hucho hucho</name>
    <name type="common">huchen</name>
    <dbReference type="NCBI Taxonomy" id="62062"/>
    <lineage>
        <taxon>Eukaryota</taxon>
        <taxon>Metazoa</taxon>
        <taxon>Chordata</taxon>
        <taxon>Craniata</taxon>
        <taxon>Vertebrata</taxon>
        <taxon>Euteleostomi</taxon>
        <taxon>Actinopterygii</taxon>
        <taxon>Neopterygii</taxon>
        <taxon>Teleostei</taxon>
        <taxon>Protacanthopterygii</taxon>
        <taxon>Salmoniformes</taxon>
        <taxon>Salmonidae</taxon>
        <taxon>Salmoninae</taxon>
        <taxon>Hucho</taxon>
    </lineage>
</organism>
<protein>
    <submittedName>
        <fullName evidence="3">Uncharacterized protein</fullName>
    </submittedName>
</protein>
<feature type="compositionally biased region" description="Pro residues" evidence="1">
    <location>
        <begin position="119"/>
        <end position="128"/>
    </location>
</feature>
<evidence type="ECO:0000313" key="3">
    <source>
        <dbReference type="Ensembl" id="ENSHHUP00000024883.1"/>
    </source>
</evidence>
<reference evidence="4" key="1">
    <citation type="submission" date="2018-06" db="EMBL/GenBank/DDBJ databases">
        <title>Genome assembly of Danube salmon.</title>
        <authorList>
            <person name="Macqueen D.J."/>
            <person name="Gundappa M.K."/>
        </authorList>
    </citation>
    <scope>NUCLEOTIDE SEQUENCE [LARGE SCALE GENOMIC DNA]</scope>
</reference>
<evidence type="ECO:0000313" key="4">
    <source>
        <dbReference type="Proteomes" id="UP000314982"/>
    </source>
</evidence>
<feature type="compositionally biased region" description="Polar residues" evidence="1">
    <location>
        <begin position="72"/>
        <end position="86"/>
    </location>
</feature>
<evidence type="ECO:0000256" key="2">
    <source>
        <dbReference type="SAM" id="SignalP"/>
    </source>
</evidence>
<dbReference type="AlphaFoldDB" id="A0A4W5LG55"/>
<feature type="region of interest" description="Disordered" evidence="1">
    <location>
        <begin position="24"/>
        <end position="130"/>
    </location>
</feature>
<feature type="chain" id="PRO_5021467841" evidence="2">
    <location>
        <begin position="22"/>
        <end position="242"/>
    </location>
</feature>
<keyword evidence="4" id="KW-1185">Reference proteome</keyword>
<dbReference type="Proteomes" id="UP000314982">
    <property type="component" value="Unassembled WGS sequence"/>
</dbReference>
<evidence type="ECO:0000256" key="1">
    <source>
        <dbReference type="SAM" id="MobiDB-lite"/>
    </source>
</evidence>
<dbReference type="STRING" id="62062.ENSHHUP00000024883"/>
<accession>A0A4W5LG55</accession>
<feature type="signal peptide" evidence="2">
    <location>
        <begin position="1"/>
        <end position="21"/>
    </location>
</feature>
<dbReference type="GeneTree" id="ENSGT00940000156359"/>